<feature type="compositionally biased region" description="Polar residues" evidence="1">
    <location>
        <begin position="63"/>
        <end position="72"/>
    </location>
</feature>
<organism evidence="2 3">
    <name type="scientific">Stieleria bergensis</name>
    <dbReference type="NCBI Taxonomy" id="2528025"/>
    <lineage>
        <taxon>Bacteria</taxon>
        <taxon>Pseudomonadati</taxon>
        <taxon>Planctomycetota</taxon>
        <taxon>Planctomycetia</taxon>
        <taxon>Pirellulales</taxon>
        <taxon>Pirellulaceae</taxon>
        <taxon>Stieleria</taxon>
    </lineage>
</organism>
<gene>
    <name evidence="2" type="ORF">SV7mr_25570</name>
</gene>
<evidence type="ECO:0000313" key="3">
    <source>
        <dbReference type="Proteomes" id="UP000315003"/>
    </source>
</evidence>
<dbReference type="AlphaFoldDB" id="A0A517SVA2"/>
<accession>A0A517SVA2</accession>
<sequence>MRLRQVRVWLLLLLLVPMIIGCRFMHPNMTARKGFAVTHSEAMQYDALRVAGMTHAQARETIQITRESQSQASKEKPSEGSDSLTSDTLGSKEPVDDNPADHVLTAAP</sequence>
<dbReference type="EMBL" id="CP036272">
    <property type="protein sequence ID" value="QDT60040.1"/>
    <property type="molecule type" value="Genomic_DNA"/>
</dbReference>
<dbReference type="Proteomes" id="UP000315003">
    <property type="component" value="Chromosome"/>
</dbReference>
<keyword evidence="3" id="KW-1185">Reference proteome</keyword>
<name>A0A517SVA2_9BACT</name>
<feature type="region of interest" description="Disordered" evidence="1">
    <location>
        <begin position="63"/>
        <end position="108"/>
    </location>
</feature>
<protein>
    <submittedName>
        <fullName evidence="2">Uncharacterized protein</fullName>
    </submittedName>
</protein>
<evidence type="ECO:0000256" key="1">
    <source>
        <dbReference type="SAM" id="MobiDB-lite"/>
    </source>
</evidence>
<evidence type="ECO:0000313" key="2">
    <source>
        <dbReference type="EMBL" id="QDT60040.1"/>
    </source>
</evidence>
<reference evidence="2 3" key="1">
    <citation type="submission" date="2019-02" db="EMBL/GenBank/DDBJ databases">
        <title>Deep-cultivation of Planctomycetes and their phenomic and genomic characterization uncovers novel biology.</title>
        <authorList>
            <person name="Wiegand S."/>
            <person name="Jogler M."/>
            <person name="Boedeker C."/>
            <person name="Pinto D."/>
            <person name="Vollmers J."/>
            <person name="Rivas-Marin E."/>
            <person name="Kohn T."/>
            <person name="Peeters S.H."/>
            <person name="Heuer A."/>
            <person name="Rast P."/>
            <person name="Oberbeckmann S."/>
            <person name="Bunk B."/>
            <person name="Jeske O."/>
            <person name="Meyerdierks A."/>
            <person name="Storesund J.E."/>
            <person name="Kallscheuer N."/>
            <person name="Luecker S."/>
            <person name="Lage O.M."/>
            <person name="Pohl T."/>
            <person name="Merkel B.J."/>
            <person name="Hornburger P."/>
            <person name="Mueller R.-W."/>
            <person name="Bruemmer F."/>
            <person name="Labrenz M."/>
            <person name="Spormann A.M."/>
            <person name="Op den Camp H."/>
            <person name="Overmann J."/>
            <person name="Amann R."/>
            <person name="Jetten M.S.M."/>
            <person name="Mascher T."/>
            <person name="Medema M.H."/>
            <person name="Devos D.P."/>
            <person name="Kaster A.-K."/>
            <person name="Ovreas L."/>
            <person name="Rohde M."/>
            <person name="Galperin M.Y."/>
            <person name="Jogler C."/>
        </authorList>
    </citation>
    <scope>NUCLEOTIDE SEQUENCE [LARGE SCALE GENOMIC DNA]</scope>
    <source>
        <strain evidence="2 3">SV_7m_r</strain>
    </source>
</reference>
<feature type="compositionally biased region" description="Polar residues" evidence="1">
    <location>
        <begin position="80"/>
        <end position="89"/>
    </location>
</feature>
<proteinExistence type="predicted"/>
<dbReference type="PROSITE" id="PS51257">
    <property type="entry name" value="PROKAR_LIPOPROTEIN"/>
    <property type="match status" value="1"/>
</dbReference>